<keyword evidence="2" id="KW-1185">Reference proteome</keyword>
<evidence type="ECO:0000313" key="1">
    <source>
        <dbReference type="EMBL" id="CAG8732823.1"/>
    </source>
</evidence>
<dbReference type="Proteomes" id="UP000789525">
    <property type="component" value="Unassembled WGS sequence"/>
</dbReference>
<organism evidence="1 2">
    <name type="scientific">Acaulospora colombiana</name>
    <dbReference type="NCBI Taxonomy" id="27376"/>
    <lineage>
        <taxon>Eukaryota</taxon>
        <taxon>Fungi</taxon>
        <taxon>Fungi incertae sedis</taxon>
        <taxon>Mucoromycota</taxon>
        <taxon>Glomeromycotina</taxon>
        <taxon>Glomeromycetes</taxon>
        <taxon>Diversisporales</taxon>
        <taxon>Acaulosporaceae</taxon>
        <taxon>Acaulospora</taxon>
    </lineage>
</organism>
<dbReference type="EMBL" id="CAJVPT010043697">
    <property type="protein sequence ID" value="CAG8732823.1"/>
    <property type="molecule type" value="Genomic_DNA"/>
</dbReference>
<gene>
    <name evidence="1" type="ORF">ACOLOM_LOCUS11746</name>
</gene>
<proteinExistence type="predicted"/>
<comment type="caution">
    <text evidence="1">The sequence shown here is derived from an EMBL/GenBank/DDBJ whole genome shotgun (WGS) entry which is preliminary data.</text>
</comment>
<sequence>MRLWSVNASRGINSPLPPRSKATTSSPSLSSPPVQNESPLVRCLWVSNALIRNGHVVVGVSRSEKQAQIMRANEDIFDPSLWSEHLADTDVVIDCTAGDIWVSAKKLFNAVETAAASVRAPGVPKLAYIYTSGTWVHGDDRNIFRSDSSPLPNPASIVAWRPAFEQEVIASTAVRGIVIRPSCCYGRSGGLFGFLYSQGESGQLSWFSKPGAFNATVHVDDVAEFFLLAAEKNHLIYGLILDCSNEQTESVEGMLYAFAAVAGIPFDKISYREPANVLEEAMAATSKLRPTLARTILGWAPRKASATDGMAVYYEAYKAAQGK</sequence>
<protein>
    <submittedName>
        <fullName evidence="1">1479_t:CDS:1</fullName>
    </submittedName>
</protein>
<evidence type="ECO:0000313" key="2">
    <source>
        <dbReference type="Proteomes" id="UP000789525"/>
    </source>
</evidence>
<name>A0ACA9Q3F5_9GLOM</name>
<reference evidence="1" key="1">
    <citation type="submission" date="2021-06" db="EMBL/GenBank/DDBJ databases">
        <authorList>
            <person name="Kallberg Y."/>
            <person name="Tangrot J."/>
            <person name="Rosling A."/>
        </authorList>
    </citation>
    <scope>NUCLEOTIDE SEQUENCE</scope>
    <source>
        <strain evidence="1">CL356</strain>
    </source>
</reference>
<accession>A0ACA9Q3F5</accession>